<dbReference type="Proteomes" id="UP001595846">
    <property type="component" value="Unassembled WGS sequence"/>
</dbReference>
<keyword evidence="3" id="KW-1185">Reference proteome</keyword>
<name>A0ABD5NL79_9EURY</name>
<protein>
    <recommendedName>
        <fullName evidence="4">SHOCT domain-containing protein</fullName>
    </recommendedName>
</protein>
<gene>
    <name evidence="2" type="ORF">ACFOUR_04465</name>
</gene>
<evidence type="ECO:0008006" key="4">
    <source>
        <dbReference type="Google" id="ProtNLM"/>
    </source>
</evidence>
<dbReference type="AlphaFoldDB" id="A0ABD5NL79"/>
<organism evidence="2 3">
    <name type="scientific">Halovivax cerinus</name>
    <dbReference type="NCBI Taxonomy" id="1487865"/>
    <lineage>
        <taxon>Archaea</taxon>
        <taxon>Methanobacteriati</taxon>
        <taxon>Methanobacteriota</taxon>
        <taxon>Stenosarchaea group</taxon>
        <taxon>Halobacteria</taxon>
        <taxon>Halobacteriales</taxon>
        <taxon>Natrialbaceae</taxon>
        <taxon>Halovivax</taxon>
    </lineage>
</organism>
<accession>A0ABD5NL79</accession>
<comment type="caution">
    <text evidence="2">The sequence shown here is derived from an EMBL/GenBank/DDBJ whole genome shotgun (WGS) entry which is preliminary data.</text>
</comment>
<dbReference type="GeneID" id="73902996"/>
<sequence>MCSKEDYSSHSRKHILPIGQEPEKENIVALDDTGSREEQGSQTFDRSNAHSTLELLRELEGLKDDNILTRSEFEEQKKRILRRI</sequence>
<dbReference type="RefSeq" id="WP_256533853.1">
    <property type="nucleotide sequence ID" value="NZ_CP101824.1"/>
</dbReference>
<evidence type="ECO:0000256" key="1">
    <source>
        <dbReference type="SAM" id="MobiDB-lite"/>
    </source>
</evidence>
<proteinExistence type="predicted"/>
<evidence type="ECO:0000313" key="3">
    <source>
        <dbReference type="Proteomes" id="UP001595846"/>
    </source>
</evidence>
<feature type="region of interest" description="Disordered" evidence="1">
    <location>
        <begin position="1"/>
        <end position="25"/>
    </location>
</feature>
<reference evidence="2 3" key="1">
    <citation type="journal article" date="2019" name="Int. J. Syst. Evol. Microbiol.">
        <title>The Global Catalogue of Microorganisms (GCM) 10K type strain sequencing project: providing services to taxonomists for standard genome sequencing and annotation.</title>
        <authorList>
            <consortium name="The Broad Institute Genomics Platform"/>
            <consortium name="The Broad Institute Genome Sequencing Center for Infectious Disease"/>
            <person name="Wu L."/>
            <person name="Ma J."/>
        </authorList>
    </citation>
    <scope>NUCLEOTIDE SEQUENCE [LARGE SCALE GENOMIC DNA]</scope>
    <source>
        <strain evidence="2 3">IBRC-M 10256</strain>
    </source>
</reference>
<dbReference type="EMBL" id="JBHSAQ010000002">
    <property type="protein sequence ID" value="MFC3957627.1"/>
    <property type="molecule type" value="Genomic_DNA"/>
</dbReference>
<evidence type="ECO:0000313" key="2">
    <source>
        <dbReference type="EMBL" id="MFC3957627.1"/>
    </source>
</evidence>